<dbReference type="InterPro" id="IPR041657">
    <property type="entry name" value="HTH_17"/>
</dbReference>
<comment type="caution">
    <text evidence="2">The sequence shown here is derived from an EMBL/GenBank/DDBJ whole genome shotgun (WGS) entry which is preliminary data.</text>
</comment>
<dbReference type="PATRIC" id="fig|1321816.3.peg.1379"/>
<reference evidence="2 3" key="1">
    <citation type="submission" date="2013-08" db="EMBL/GenBank/DDBJ databases">
        <authorList>
            <person name="Weinstock G."/>
            <person name="Sodergren E."/>
            <person name="Wylie T."/>
            <person name="Fulton L."/>
            <person name="Fulton R."/>
            <person name="Fronick C."/>
            <person name="O'Laughlin M."/>
            <person name="Godfrey J."/>
            <person name="Miner T."/>
            <person name="Herter B."/>
            <person name="Appelbaum E."/>
            <person name="Cordes M."/>
            <person name="Lek S."/>
            <person name="Wollam A."/>
            <person name="Pepin K.H."/>
            <person name="Palsikar V.B."/>
            <person name="Mitreva M."/>
            <person name="Wilson R.K."/>
        </authorList>
    </citation>
    <scope>NUCLEOTIDE SEQUENCE [LARGE SCALE GENOMIC DNA]</scope>
    <source>
        <strain evidence="2 3">F0580</strain>
    </source>
</reference>
<protein>
    <submittedName>
        <fullName evidence="2">DNA binding domain, excisionase family</fullName>
    </submittedName>
</protein>
<evidence type="ECO:0000313" key="3">
    <source>
        <dbReference type="Proteomes" id="UP000016519"/>
    </source>
</evidence>
<dbReference type="NCBIfam" id="TIGR01764">
    <property type="entry name" value="excise"/>
    <property type="match status" value="1"/>
</dbReference>
<dbReference type="InterPro" id="IPR009061">
    <property type="entry name" value="DNA-bd_dom_put_sf"/>
</dbReference>
<accession>U1SGH6</accession>
<dbReference type="EMBL" id="AWSI01000041">
    <property type="protein sequence ID" value="ERH29762.1"/>
    <property type="molecule type" value="Genomic_DNA"/>
</dbReference>
<proteinExistence type="predicted"/>
<dbReference type="InterPro" id="IPR010093">
    <property type="entry name" value="SinI_DNA-bd"/>
</dbReference>
<sequence>MSERCFREPLMVSTPEAAELLHCDTRTVRGLIRQGKLRAKNVGRTFRVNYSSLKKFAMEDTL</sequence>
<evidence type="ECO:0000313" key="2">
    <source>
        <dbReference type="EMBL" id="ERH29762.1"/>
    </source>
</evidence>
<name>U1SGH6_9BIFI</name>
<dbReference type="AlphaFoldDB" id="U1SGH6"/>
<keyword evidence="3" id="KW-1185">Reference proteome</keyword>
<dbReference type="Pfam" id="PF12728">
    <property type="entry name" value="HTH_17"/>
    <property type="match status" value="1"/>
</dbReference>
<dbReference type="SUPFAM" id="SSF46955">
    <property type="entry name" value="Putative DNA-binding domain"/>
    <property type="match status" value="1"/>
</dbReference>
<dbReference type="HOGENOM" id="CLU_2893933_0_0_11"/>
<organism evidence="2 3">
    <name type="scientific">Alloscardovia omnicolens F0580</name>
    <dbReference type="NCBI Taxonomy" id="1321816"/>
    <lineage>
        <taxon>Bacteria</taxon>
        <taxon>Bacillati</taxon>
        <taxon>Actinomycetota</taxon>
        <taxon>Actinomycetes</taxon>
        <taxon>Bifidobacteriales</taxon>
        <taxon>Bifidobacteriaceae</taxon>
        <taxon>Alloscardovia</taxon>
    </lineage>
</organism>
<dbReference type="Proteomes" id="UP000016519">
    <property type="component" value="Unassembled WGS sequence"/>
</dbReference>
<evidence type="ECO:0000259" key="1">
    <source>
        <dbReference type="Pfam" id="PF12728"/>
    </source>
</evidence>
<gene>
    <name evidence="2" type="ORF">HMPREF9244_01562</name>
</gene>
<dbReference type="GO" id="GO:0003677">
    <property type="term" value="F:DNA binding"/>
    <property type="evidence" value="ECO:0007669"/>
    <property type="project" value="InterPro"/>
</dbReference>
<feature type="domain" description="Helix-turn-helix" evidence="1">
    <location>
        <begin position="12"/>
        <end position="58"/>
    </location>
</feature>